<name>A0A2M4D344_ANODA</name>
<proteinExistence type="predicted"/>
<reference evidence="2" key="1">
    <citation type="submission" date="2018-01" db="EMBL/GenBank/DDBJ databases">
        <title>An insight into the sialome of Amazonian anophelines.</title>
        <authorList>
            <person name="Ribeiro J.M."/>
            <person name="Scarpassa V."/>
            <person name="Calvo E."/>
        </authorList>
    </citation>
    <scope>NUCLEOTIDE SEQUENCE</scope>
</reference>
<dbReference type="EMBL" id="GGFL01007340">
    <property type="protein sequence ID" value="MBW71518.1"/>
    <property type="molecule type" value="Transcribed_RNA"/>
</dbReference>
<evidence type="ECO:0000256" key="1">
    <source>
        <dbReference type="SAM" id="MobiDB-lite"/>
    </source>
</evidence>
<protein>
    <submittedName>
        <fullName evidence="2">Putative secreted protein</fullName>
    </submittedName>
</protein>
<evidence type="ECO:0000313" key="2">
    <source>
        <dbReference type="EMBL" id="MBW71518.1"/>
    </source>
</evidence>
<organism evidence="2">
    <name type="scientific">Anopheles darlingi</name>
    <name type="common">Mosquito</name>
    <dbReference type="NCBI Taxonomy" id="43151"/>
    <lineage>
        <taxon>Eukaryota</taxon>
        <taxon>Metazoa</taxon>
        <taxon>Ecdysozoa</taxon>
        <taxon>Arthropoda</taxon>
        <taxon>Hexapoda</taxon>
        <taxon>Insecta</taxon>
        <taxon>Pterygota</taxon>
        <taxon>Neoptera</taxon>
        <taxon>Endopterygota</taxon>
        <taxon>Diptera</taxon>
        <taxon>Nematocera</taxon>
        <taxon>Culicoidea</taxon>
        <taxon>Culicidae</taxon>
        <taxon>Anophelinae</taxon>
        <taxon>Anopheles</taxon>
    </lineage>
</organism>
<feature type="region of interest" description="Disordered" evidence="1">
    <location>
        <begin position="76"/>
        <end position="111"/>
    </location>
</feature>
<sequence>MFWRKMEPPRTGLLLLWIDRTISFRGFRKRSPHSTSPMVSPKLFSQNLFQQGIGRPGWSRTRDMVQFLDFYSSTRPDQVCESPRSVQSPQPKPVQNKNKTQTNRTDRTKDARWALEPKLSIVPLC</sequence>
<dbReference type="AlphaFoldDB" id="A0A2M4D344"/>
<feature type="compositionally biased region" description="Polar residues" evidence="1">
    <location>
        <begin position="84"/>
        <end position="103"/>
    </location>
</feature>
<accession>A0A2M4D344</accession>